<dbReference type="AlphaFoldDB" id="A0A165Y1N3"/>
<comment type="caution">
    <text evidence="1">The sequence shown here is derived from an EMBL/GenBank/DDBJ whole genome shotgun (WGS) entry which is preliminary data.</text>
</comment>
<dbReference type="STRING" id="33936.AZI98_07885"/>
<evidence type="ECO:0000313" key="2">
    <source>
        <dbReference type="Proteomes" id="UP000076476"/>
    </source>
</evidence>
<protein>
    <submittedName>
        <fullName evidence="1">Uncharacterized protein</fullName>
    </submittedName>
</protein>
<dbReference type="EMBL" id="LWBR01000018">
    <property type="protein sequence ID" value="KZN96632.1"/>
    <property type="molecule type" value="Genomic_DNA"/>
</dbReference>
<gene>
    <name evidence="1" type="ORF">AZI98_07885</name>
</gene>
<accession>A0A165Y1N3</accession>
<name>A0A165Y1N3_9BACI</name>
<organism evidence="1 2">
    <name type="scientific">Aeribacillus pallidus</name>
    <dbReference type="NCBI Taxonomy" id="33936"/>
    <lineage>
        <taxon>Bacteria</taxon>
        <taxon>Bacillati</taxon>
        <taxon>Bacillota</taxon>
        <taxon>Bacilli</taxon>
        <taxon>Bacillales</taxon>
        <taxon>Bacillaceae</taxon>
        <taxon>Aeribacillus</taxon>
    </lineage>
</organism>
<evidence type="ECO:0000313" key="1">
    <source>
        <dbReference type="EMBL" id="KZN96632.1"/>
    </source>
</evidence>
<reference evidence="1 2" key="1">
    <citation type="submission" date="2016-04" db="EMBL/GenBank/DDBJ databases">
        <title>Draft genome sequence of Aeribacillus pallidus 8m3 from petroleum reservoir.</title>
        <authorList>
            <person name="Poltaraus A.B."/>
            <person name="Nazina T.N."/>
            <person name="Tourova T.P."/>
            <person name="Malakho S.M."/>
            <person name="Korshunova A.V."/>
            <person name="Sokolova D.S."/>
        </authorList>
    </citation>
    <scope>NUCLEOTIDE SEQUENCE [LARGE SCALE GENOMIC DNA]</scope>
    <source>
        <strain evidence="1 2">8m3</strain>
    </source>
</reference>
<sequence length="68" mass="8412">MGNFKLNEHYYTLKTSLKKYRNKTRKMYVSCFQKFIENAGFLLKTEKLHFLVNYYFAYKISHFLFAFF</sequence>
<proteinExistence type="predicted"/>
<dbReference type="Proteomes" id="UP000076476">
    <property type="component" value="Unassembled WGS sequence"/>
</dbReference>
<keyword evidence="2" id="KW-1185">Reference proteome</keyword>